<dbReference type="PANTHER" id="PTHR30535:SF4">
    <property type="entry name" value="HEMIN-BINDING PERIPLASMIC PROTEIN HMUT"/>
    <property type="match status" value="1"/>
</dbReference>
<sequence>MMPQHTLSFSSIAAKAISTVMVGWCLFALGAFSAPLNETQTAPPRIITAGGSITEIVFALGRGDWVIATDSTSMFPQEAASLTKLGYFRQLSTEGVLAQQPTMLLGAEATGPSVALEQIAHAGVDVTTFEVDKNLSGLKALVIDIGKKLASSEQAIELIHHIEKKVEQQKARYAHKTSAFNTQIKALFVVANNDRGITVAGKDTVPQALFDTLGIVNIGSAVEGYKVMDAESVLMQNPDVVIAAGHMLRGKSAKEVLCTHHALAATFAGKHCLVEAMDSSISLGLSPRFYVALQHVAEYAEKAIEIKQTQKAAYSGTSQ</sequence>
<dbReference type="Pfam" id="PF01497">
    <property type="entry name" value="Peripla_BP_2"/>
    <property type="match status" value="1"/>
</dbReference>
<gene>
    <name evidence="2" type="ORF">AV942_16050</name>
</gene>
<evidence type="ECO:0000313" key="3">
    <source>
        <dbReference type="Proteomes" id="UP000061468"/>
    </source>
</evidence>
<dbReference type="Proteomes" id="UP000061468">
    <property type="component" value="Chromosome"/>
</dbReference>
<dbReference type="SUPFAM" id="SSF53807">
    <property type="entry name" value="Helical backbone' metal receptor"/>
    <property type="match status" value="1"/>
</dbReference>
<dbReference type="Gene3D" id="3.40.50.1980">
    <property type="entry name" value="Nitrogenase molybdenum iron protein domain"/>
    <property type="match status" value="2"/>
</dbReference>
<dbReference type="EMBL" id="CP013928">
    <property type="protein sequence ID" value="AMJ79694.1"/>
    <property type="molecule type" value="Genomic_DNA"/>
</dbReference>
<accession>A0AAC8XMW6</accession>
<protein>
    <submittedName>
        <fullName evidence="2">Hemin ABC transporter substrate-binding protein</fullName>
    </submittedName>
</protein>
<organism evidence="2 3">
    <name type="scientific">Alteromonas mediterranea</name>
    <dbReference type="NCBI Taxonomy" id="314275"/>
    <lineage>
        <taxon>Bacteria</taxon>
        <taxon>Pseudomonadati</taxon>
        <taxon>Pseudomonadota</taxon>
        <taxon>Gammaproteobacteria</taxon>
        <taxon>Alteromonadales</taxon>
        <taxon>Alteromonadaceae</taxon>
        <taxon>Alteromonas/Salinimonas group</taxon>
        <taxon>Alteromonas</taxon>
    </lineage>
</organism>
<evidence type="ECO:0000259" key="1">
    <source>
        <dbReference type="PROSITE" id="PS50983"/>
    </source>
</evidence>
<name>A0AAC8XMW6_9ALTE</name>
<dbReference type="AlphaFoldDB" id="A0AAC8XMW6"/>
<dbReference type="InterPro" id="IPR002491">
    <property type="entry name" value="ABC_transptr_periplasmic_BD"/>
</dbReference>
<dbReference type="PROSITE" id="PS50983">
    <property type="entry name" value="FE_B12_PBP"/>
    <property type="match status" value="1"/>
</dbReference>
<dbReference type="PANTHER" id="PTHR30535">
    <property type="entry name" value="VITAMIN B12-BINDING PROTEIN"/>
    <property type="match status" value="1"/>
</dbReference>
<proteinExistence type="predicted"/>
<dbReference type="InterPro" id="IPR050902">
    <property type="entry name" value="ABC_Transporter_SBP"/>
</dbReference>
<feature type="domain" description="Fe/B12 periplasmic-binding" evidence="1">
    <location>
        <begin position="45"/>
        <end position="308"/>
    </location>
</feature>
<evidence type="ECO:0000313" key="2">
    <source>
        <dbReference type="EMBL" id="AMJ79694.1"/>
    </source>
</evidence>
<reference evidence="2 3" key="1">
    <citation type="submission" date="2015-12" db="EMBL/GenBank/DDBJ databases">
        <title>Intraspecies pangenome expansion in the marine bacterium Alteromonas.</title>
        <authorList>
            <person name="Lopez-Perez M."/>
            <person name="Rodriguez-Valera F."/>
        </authorList>
    </citation>
    <scope>NUCLEOTIDE SEQUENCE [LARGE SCALE GENOMIC DNA]</scope>
    <source>
        <strain evidence="2 3">UM8</strain>
    </source>
</reference>
<dbReference type="RefSeq" id="WP_015067983.1">
    <property type="nucleotide sequence ID" value="NZ_CAXGIV010000054.1"/>
</dbReference>